<evidence type="ECO:0000259" key="5">
    <source>
        <dbReference type="PROSITE" id="PS50931"/>
    </source>
</evidence>
<dbReference type="PROSITE" id="PS50931">
    <property type="entry name" value="HTH_LYSR"/>
    <property type="match status" value="1"/>
</dbReference>
<reference evidence="7" key="1">
    <citation type="submission" date="2006-12" db="EMBL/GenBank/DDBJ databases">
        <title>Complete sequence of chromosome 2 of Paracoccus denitrificans PD1222.</title>
        <authorList>
            <person name="Copeland A."/>
            <person name="Lucas S."/>
            <person name="Lapidus A."/>
            <person name="Barry K."/>
            <person name="Detter J.C."/>
            <person name="Glavina del Rio T."/>
            <person name="Hammon N."/>
            <person name="Israni S."/>
            <person name="Dalin E."/>
            <person name="Tice H."/>
            <person name="Pitluck S."/>
            <person name="Munk A.C."/>
            <person name="Brettin T."/>
            <person name="Bruce D."/>
            <person name="Han C."/>
            <person name="Tapia R."/>
            <person name="Gilna P."/>
            <person name="Schmutz J."/>
            <person name="Larimer F."/>
            <person name="Land M."/>
            <person name="Hauser L."/>
            <person name="Kyrpides N."/>
            <person name="Lykidis A."/>
            <person name="Spiro S."/>
            <person name="Richardson D.J."/>
            <person name="Moir J.W.B."/>
            <person name="Ferguson S.J."/>
            <person name="van Spanning R.J.M."/>
            <person name="Richardson P."/>
        </authorList>
    </citation>
    <scope>NUCLEOTIDE SEQUENCE [LARGE SCALE GENOMIC DNA]</scope>
    <source>
        <strain evidence="7">Pd 1222</strain>
    </source>
</reference>
<name>A1B6Z2_PARDP</name>
<dbReference type="Gene3D" id="3.40.190.10">
    <property type="entry name" value="Periplasmic binding protein-like II"/>
    <property type="match status" value="2"/>
</dbReference>
<dbReference type="Proteomes" id="UP000000361">
    <property type="component" value="Chromosome 2"/>
</dbReference>
<dbReference type="Pfam" id="PF03466">
    <property type="entry name" value="LysR_substrate"/>
    <property type="match status" value="1"/>
</dbReference>
<organism evidence="6 7">
    <name type="scientific">Paracoccus denitrificans (strain Pd 1222)</name>
    <dbReference type="NCBI Taxonomy" id="318586"/>
    <lineage>
        <taxon>Bacteria</taxon>
        <taxon>Pseudomonadati</taxon>
        <taxon>Pseudomonadota</taxon>
        <taxon>Alphaproteobacteria</taxon>
        <taxon>Rhodobacterales</taxon>
        <taxon>Paracoccaceae</taxon>
        <taxon>Paracoccus</taxon>
    </lineage>
</organism>
<dbReference type="OrthoDB" id="7216893at2"/>
<dbReference type="InterPro" id="IPR036390">
    <property type="entry name" value="WH_DNA-bd_sf"/>
</dbReference>
<dbReference type="AlphaFoldDB" id="A1B6Z2"/>
<dbReference type="InterPro" id="IPR005119">
    <property type="entry name" value="LysR_subst-bd"/>
</dbReference>
<dbReference type="FunFam" id="1.10.10.10:FF:000001">
    <property type="entry name" value="LysR family transcriptional regulator"/>
    <property type="match status" value="1"/>
</dbReference>
<protein>
    <submittedName>
        <fullName evidence="6">Transcriptional regulator, LysR family</fullName>
    </submittedName>
</protein>
<evidence type="ECO:0000256" key="2">
    <source>
        <dbReference type="ARBA" id="ARBA00023015"/>
    </source>
</evidence>
<accession>A1B6Z2</accession>
<gene>
    <name evidence="6" type="ordered locus">Pden_3205</name>
</gene>
<dbReference type="InterPro" id="IPR036388">
    <property type="entry name" value="WH-like_DNA-bd_sf"/>
</dbReference>
<dbReference type="GO" id="GO:0003700">
    <property type="term" value="F:DNA-binding transcription factor activity"/>
    <property type="evidence" value="ECO:0007669"/>
    <property type="project" value="InterPro"/>
</dbReference>
<proteinExistence type="inferred from homology"/>
<evidence type="ECO:0000256" key="3">
    <source>
        <dbReference type="ARBA" id="ARBA00023125"/>
    </source>
</evidence>
<dbReference type="HOGENOM" id="CLU_039613_6_4_5"/>
<dbReference type="SUPFAM" id="SSF53850">
    <property type="entry name" value="Periplasmic binding protein-like II"/>
    <property type="match status" value="1"/>
</dbReference>
<dbReference type="GO" id="GO:0003677">
    <property type="term" value="F:DNA binding"/>
    <property type="evidence" value="ECO:0007669"/>
    <property type="project" value="UniProtKB-KW"/>
</dbReference>
<dbReference type="KEGG" id="pde:Pden_3205"/>
<sequence>MTNSHRNRAGAGRKDIVIELRHLRYVIAAVEHGSFSAAAGELGVRESAISRRIRDLEDEIGAALFIRHKRGVTLTDAGKRFLPHARRVFSELDLAIKDVGAAGRVEHGVLRIGIFASLASGFLADLLRRYNGDHPGVRCVIVEGVPSDHIAAVRQHCMDVAFLTGTPEAAECDVEVFWKERVFVALPKDDDLTVRKRIAWSELRDRHFVVSEAGPGPEIHDYLVRHLSELGHHPSVERCPVSRDTLMQLVALGNGLTLTSEATTGVNFPGVIFRPLATEPLPFCAVWSPRNDNPALRRLLILARTLSAQASKAQ</sequence>
<keyword evidence="2" id="KW-0805">Transcription regulation</keyword>
<evidence type="ECO:0000256" key="1">
    <source>
        <dbReference type="ARBA" id="ARBA00009437"/>
    </source>
</evidence>
<dbReference type="CDD" id="cd08414">
    <property type="entry name" value="PBP2_LTTR_aromatics_like"/>
    <property type="match status" value="1"/>
</dbReference>
<dbReference type="InterPro" id="IPR000847">
    <property type="entry name" value="LysR_HTH_N"/>
</dbReference>
<keyword evidence="7" id="KW-1185">Reference proteome</keyword>
<dbReference type="SUPFAM" id="SSF46785">
    <property type="entry name" value="Winged helix' DNA-binding domain"/>
    <property type="match status" value="1"/>
</dbReference>
<dbReference type="PANTHER" id="PTHR30346:SF0">
    <property type="entry name" value="HCA OPERON TRANSCRIPTIONAL ACTIVATOR HCAR"/>
    <property type="match status" value="1"/>
</dbReference>
<dbReference type="Gene3D" id="1.10.10.10">
    <property type="entry name" value="Winged helix-like DNA-binding domain superfamily/Winged helix DNA-binding domain"/>
    <property type="match status" value="1"/>
</dbReference>
<dbReference type="EMBL" id="CP000490">
    <property type="protein sequence ID" value="ABL71286.1"/>
    <property type="molecule type" value="Genomic_DNA"/>
</dbReference>
<keyword evidence="4" id="KW-0804">Transcription</keyword>
<dbReference type="Pfam" id="PF00126">
    <property type="entry name" value="HTH_1"/>
    <property type="match status" value="1"/>
</dbReference>
<dbReference type="EnsemblBacteria" id="ABL71286">
    <property type="protein sequence ID" value="ABL71286"/>
    <property type="gene ID" value="Pden_3205"/>
</dbReference>
<keyword evidence="3" id="KW-0238">DNA-binding</keyword>
<evidence type="ECO:0000313" key="7">
    <source>
        <dbReference type="Proteomes" id="UP000000361"/>
    </source>
</evidence>
<dbReference type="PANTHER" id="PTHR30346">
    <property type="entry name" value="TRANSCRIPTIONAL DUAL REGULATOR HCAR-RELATED"/>
    <property type="match status" value="1"/>
</dbReference>
<evidence type="ECO:0000313" key="6">
    <source>
        <dbReference type="EMBL" id="ABL71286.1"/>
    </source>
</evidence>
<dbReference type="GO" id="GO:0032993">
    <property type="term" value="C:protein-DNA complex"/>
    <property type="evidence" value="ECO:0007669"/>
    <property type="project" value="TreeGrafter"/>
</dbReference>
<dbReference type="eggNOG" id="COG0583">
    <property type="taxonomic scope" value="Bacteria"/>
</dbReference>
<dbReference type="STRING" id="318586.Pden_3205"/>
<dbReference type="PRINTS" id="PR00039">
    <property type="entry name" value="HTHLYSR"/>
</dbReference>
<evidence type="ECO:0000256" key="4">
    <source>
        <dbReference type="ARBA" id="ARBA00023163"/>
    </source>
</evidence>
<comment type="similarity">
    <text evidence="1">Belongs to the LysR transcriptional regulatory family.</text>
</comment>
<feature type="domain" description="HTH lysR-type" evidence="5">
    <location>
        <begin position="18"/>
        <end position="75"/>
    </location>
</feature>